<dbReference type="SMART" id="SM00702">
    <property type="entry name" value="P4Hc"/>
    <property type="match status" value="1"/>
</dbReference>
<evidence type="ECO:0000256" key="2">
    <source>
        <dbReference type="ARBA" id="ARBA00022723"/>
    </source>
</evidence>
<dbReference type="GO" id="GO:0008198">
    <property type="term" value="F:ferrous iron binding"/>
    <property type="evidence" value="ECO:0007669"/>
    <property type="project" value="TreeGrafter"/>
</dbReference>
<protein>
    <submittedName>
        <fullName evidence="8">2OG-Fe(II) oxygenase</fullName>
    </submittedName>
</protein>
<dbReference type="InterPro" id="IPR006620">
    <property type="entry name" value="Pro_4_hyd_alph"/>
</dbReference>
<organism evidence="8 9">
    <name type="scientific">Shewanella canadensis</name>
    <dbReference type="NCBI Taxonomy" id="271096"/>
    <lineage>
        <taxon>Bacteria</taxon>
        <taxon>Pseudomonadati</taxon>
        <taxon>Pseudomonadota</taxon>
        <taxon>Gammaproteobacteria</taxon>
        <taxon>Alteromonadales</taxon>
        <taxon>Shewanellaceae</taxon>
        <taxon>Shewanella</taxon>
    </lineage>
</organism>
<evidence type="ECO:0000256" key="1">
    <source>
        <dbReference type="ARBA" id="ARBA00001961"/>
    </source>
</evidence>
<dbReference type="GO" id="GO:0031418">
    <property type="term" value="F:L-ascorbic acid binding"/>
    <property type="evidence" value="ECO:0007669"/>
    <property type="project" value="UniProtKB-KW"/>
</dbReference>
<comment type="caution">
    <text evidence="8">The sequence shown here is derived from an EMBL/GenBank/DDBJ whole genome shotgun (WGS) entry which is preliminary data.</text>
</comment>
<dbReference type="PANTHER" id="PTHR12907:SF26">
    <property type="entry name" value="HIF PROLYL HYDROXYLASE, ISOFORM C"/>
    <property type="match status" value="1"/>
</dbReference>
<reference evidence="8 9" key="1">
    <citation type="submission" date="2018-12" db="EMBL/GenBank/DDBJ databases">
        <authorList>
            <person name="Yu L."/>
        </authorList>
    </citation>
    <scope>NUCLEOTIDE SEQUENCE [LARGE SCALE GENOMIC DNA]</scope>
    <source>
        <strain evidence="8 9">HAW-EB2</strain>
    </source>
</reference>
<dbReference type="Pfam" id="PF13640">
    <property type="entry name" value="2OG-FeII_Oxy_3"/>
    <property type="match status" value="1"/>
</dbReference>
<dbReference type="Proteomes" id="UP000267448">
    <property type="component" value="Unassembled WGS sequence"/>
</dbReference>
<keyword evidence="3" id="KW-0847">Vitamin C</keyword>
<dbReference type="Gene3D" id="2.60.120.620">
    <property type="entry name" value="q2cbj1_9rhob like domain"/>
    <property type="match status" value="1"/>
</dbReference>
<accession>A0A431WXQ2</accession>
<keyword evidence="4" id="KW-0223">Dioxygenase</keyword>
<sequence length="225" mass="25298">MISHRTSQTDDNPSLFESIANDIATKGFSINPAALPLDLTHLLAQHITTMPDTHFKRAGIGRTTEHRVNDFVRTDAICWINGDSDAEIGWLNWARSLQAFLNRRLLLGLFSFESHFAHYAKGDFYKKHKDAFTGEGNRVLTVIVYLNEHWSTEDGGELVIYQNQQSTSAVIDDNTASVTLGFGTLVVFLSEGFPHEVLAAQRDRYSIAGWFRLNCSIDNNIDPPR</sequence>
<feature type="domain" description="Fe2OG dioxygenase" evidence="7">
    <location>
        <begin position="105"/>
        <end position="213"/>
    </location>
</feature>
<dbReference type="InterPro" id="IPR051559">
    <property type="entry name" value="HIF_prolyl_hydroxylases"/>
</dbReference>
<evidence type="ECO:0000256" key="6">
    <source>
        <dbReference type="ARBA" id="ARBA00023004"/>
    </source>
</evidence>
<dbReference type="RefSeq" id="WP_126519107.1">
    <property type="nucleotide sequence ID" value="NZ_RXNU01000002.1"/>
</dbReference>
<dbReference type="InterPro" id="IPR005123">
    <property type="entry name" value="Oxoglu/Fe-dep_dioxygenase_dom"/>
</dbReference>
<keyword evidence="5" id="KW-0560">Oxidoreductase</keyword>
<dbReference type="GO" id="GO:0031543">
    <property type="term" value="F:peptidyl-proline dioxygenase activity"/>
    <property type="evidence" value="ECO:0007669"/>
    <property type="project" value="TreeGrafter"/>
</dbReference>
<dbReference type="GO" id="GO:0071456">
    <property type="term" value="P:cellular response to hypoxia"/>
    <property type="evidence" value="ECO:0007669"/>
    <property type="project" value="TreeGrafter"/>
</dbReference>
<dbReference type="InterPro" id="IPR044862">
    <property type="entry name" value="Pro_4_hyd_alph_FE2OG_OXY"/>
</dbReference>
<proteinExistence type="predicted"/>
<dbReference type="OrthoDB" id="9783171at2"/>
<keyword evidence="6" id="KW-0408">Iron</keyword>
<dbReference type="PANTHER" id="PTHR12907">
    <property type="entry name" value="EGL NINE HOMOLOG-RELATED"/>
    <property type="match status" value="1"/>
</dbReference>
<dbReference type="AlphaFoldDB" id="A0A431WXQ2"/>
<keyword evidence="9" id="KW-1185">Reference proteome</keyword>
<evidence type="ECO:0000256" key="4">
    <source>
        <dbReference type="ARBA" id="ARBA00022964"/>
    </source>
</evidence>
<comment type="cofactor">
    <cofactor evidence="1">
        <name>L-ascorbate</name>
        <dbReference type="ChEBI" id="CHEBI:38290"/>
    </cofactor>
</comment>
<gene>
    <name evidence="8" type="ORF">EKG38_04855</name>
</gene>
<evidence type="ECO:0000256" key="3">
    <source>
        <dbReference type="ARBA" id="ARBA00022896"/>
    </source>
</evidence>
<dbReference type="PROSITE" id="PS51471">
    <property type="entry name" value="FE2OG_OXY"/>
    <property type="match status" value="1"/>
</dbReference>
<name>A0A431WXQ2_9GAMM</name>
<dbReference type="EMBL" id="RXNU01000002">
    <property type="protein sequence ID" value="RTR40063.1"/>
    <property type="molecule type" value="Genomic_DNA"/>
</dbReference>
<keyword evidence="2" id="KW-0479">Metal-binding</keyword>
<evidence type="ECO:0000313" key="9">
    <source>
        <dbReference type="Proteomes" id="UP000267448"/>
    </source>
</evidence>
<evidence type="ECO:0000313" key="8">
    <source>
        <dbReference type="EMBL" id="RTR40063.1"/>
    </source>
</evidence>
<evidence type="ECO:0000259" key="7">
    <source>
        <dbReference type="PROSITE" id="PS51471"/>
    </source>
</evidence>
<evidence type="ECO:0000256" key="5">
    <source>
        <dbReference type="ARBA" id="ARBA00023002"/>
    </source>
</evidence>